<dbReference type="RefSeq" id="WP_338199041.1">
    <property type="nucleotide sequence ID" value="NZ_JAEKNR010000037.1"/>
</dbReference>
<organism evidence="4 5">
    <name type="scientific">Candidatus Nephthysia bennettiae</name>
    <dbReference type="NCBI Taxonomy" id="3127016"/>
    <lineage>
        <taxon>Bacteria</taxon>
        <taxon>Bacillati</taxon>
        <taxon>Candidatus Dormiibacterota</taxon>
        <taxon>Candidatus Dormibacteria</taxon>
        <taxon>Candidatus Dormibacterales</taxon>
        <taxon>Candidatus Dormibacteraceae</taxon>
        <taxon>Candidatus Nephthysia</taxon>
    </lineage>
</organism>
<dbReference type="GO" id="GO:0006355">
    <property type="term" value="P:regulation of DNA-templated transcription"/>
    <property type="evidence" value="ECO:0007669"/>
    <property type="project" value="UniProtKB-ARBA"/>
</dbReference>
<dbReference type="SUPFAM" id="SSF46689">
    <property type="entry name" value="Homeodomain-like"/>
    <property type="match status" value="1"/>
</dbReference>
<dbReference type="PANTHER" id="PTHR30055">
    <property type="entry name" value="HTH-TYPE TRANSCRIPTIONAL REGULATOR RUTR"/>
    <property type="match status" value="1"/>
</dbReference>
<sequence length="206" mass="22906">MHESSPSRQYRMQRRAETMAETRARIIEAARAVLAETPLRRFSVDQTAQLAGVNRTTIYDTFGSRAGLLEAVAEELLHPIGLQGLEAVLSQPDVARAIEDSLDEAARLYEAAGPVAEAIFALASLDPDAARAGEYLERGRWEGMQDLARRLEEQGYLSGELKRQEAAELLWVITSFQTFGQLYRQRSLDAGQVAARLKALFRALRS</sequence>
<dbReference type="PROSITE" id="PS50977">
    <property type="entry name" value="HTH_TETR_2"/>
    <property type="match status" value="1"/>
</dbReference>
<reference evidence="4" key="1">
    <citation type="submission" date="2020-10" db="EMBL/GenBank/DDBJ databases">
        <title>Ca. Dormibacterota MAGs.</title>
        <authorList>
            <person name="Montgomery K."/>
        </authorList>
    </citation>
    <scope>NUCLEOTIDE SEQUENCE [LARGE SCALE GENOMIC DNA]</scope>
    <source>
        <strain evidence="4">SC8812_S17_10</strain>
    </source>
</reference>
<evidence type="ECO:0000313" key="4">
    <source>
        <dbReference type="EMBL" id="MBJ7597087.1"/>
    </source>
</evidence>
<evidence type="ECO:0000313" key="5">
    <source>
        <dbReference type="Proteomes" id="UP000612893"/>
    </source>
</evidence>
<dbReference type="InterPro" id="IPR001647">
    <property type="entry name" value="HTH_TetR"/>
</dbReference>
<dbReference type="InterPro" id="IPR009057">
    <property type="entry name" value="Homeodomain-like_sf"/>
</dbReference>
<gene>
    <name evidence="4" type="ORF">JF922_03240</name>
</gene>
<dbReference type="InterPro" id="IPR050109">
    <property type="entry name" value="HTH-type_TetR-like_transc_reg"/>
</dbReference>
<feature type="DNA-binding region" description="H-T-H motif" evidence="2">
    <location>
        <begin position="43"/>
        <end position="62"/>
    </location>
</feature>
<keyword evidence="1 2" id="KW-0238">DNA-binding</keyword>
<evidence type="ECO:0000259" key="3">
    <source>
        <dbReference type="PROSITE" id="PS50977"/>
    </source>
</evidence>
<evidence type="ECO:0000256" key="1">
    <source>
        <dbReference type="ARBA" id="ARBA00023125"/>
    </source>
</evidence>
<name>A0A934JY64_9BACT</name>
<proteinExistence type="predicted"/>
<evidence type="ECO:0000256" key="2">
    <source>
        <dbReference type="PROSITE-ProRule" id="PRU00335"/>
    </source>
</evidence>
<feature type="domain" description="HTH tetR-type" evidence="3">
    <location>
        <begin position="20"/>
        <end position="80"/>
    </location>
</feature>
<dbReference type="EMBL" id="JAEKNR010000037">
    <property type="protein sequence ID" value="MBJ7597087.1"/>
    <property type="molecule type" value="Genomic_DNA"/>
</dbReference>
<dbReference type="Proteomes" id="UP000612893">
    <property type="component" value="Unassembled WGS sequence"/>
</dbReference>
<comment type="caution">
    <text evidence="4">The sequence shown here is derived from an EMBL/GenBank/DDBJ whole genome shotgun (WGS) entry which is preliminary data.</text>
</comment>
<keyword evidence="5" id="KW-1185">Reference proteome</keyword>
<dbReference type="GO" id="GO:0003677">
    <property type="term" value="F:DNA binding"/>
    <property type="evidence" value="ECO:0007669"/>
    <property type="project" value="UniProtKB-UniRule"/>
</dbReference>
<dbReference type="Pfam" id="PF00440">
    <property type="entry name" value="TetR_N"/>
    <property type="match status" value="1"/>
</dbReference>
<dbReference type="PANTHER" id="PTHR30055:SF226">
    <property type="entry name" value="HTH-TYPE TRANSCRIPTIONAL REGULATOR PKSA"/>
    <property type="match status" value="1"/>
</dbReference>
<dbReference type="Gene3D" id="1.10.357.10">
    <property type="entry name" value="Tetracycline Repressor, domain 2"/>
    <property type="match status" value="1"/>
</dbReference>
<accession>A0A934JY64</accession>
<protein>
    <submittedName>
        <fullName evidence="4">TetR/AcrR family transcriptional regulator</fullName>
    </submittedName>
</protein>
<dbReference type="AlphaFoldDB" id="A0A934JY64"/>